<dbReference type="HOGENOM" id="CLU_1533562_0_0_1"/>
<organism evidence="1 2">
    <name type="scientific">Stachybotrys chlorohalonatus (strain IBT 40285)</name>
    <dbReference type="NCBI Taxonomy" id="1283841"/>
    <lineage>
        <taxon>Eukaryota</taxon>
        <taxon>Fungi</taxon>
        <taxon>Dikarya</taxon>
        <taxon>Ascomycota</taxon>
        <taxon>Pezizomycotina</taxon>
        <taxon>Sordariomycetes</taxon>
        <taxon>Hypocreomycetidae</taxon>
        <taxon>Hypocreales</taxon>
        <taxon>Stachybotryaceae</taxon>
        <taxon>Stachybotrys</taxon>
    </lineage>
</organism>
<dbReference type="EMBL" id="KL660411">
    <property type="protein sequence ID" value="KFA66716.1"/>
    <property type="molecule type" value="Genomic_DNA"/>
</dbReference>
<reference evidence="1 2" key="1">
    <citation type="journal article" date="2014" name="BMC Genomics">
        <title>Comparative genome sequencing reveals chemotype-specific gene clusters in the toxigenic black mold Stachybotrys.</title>
        <authorList>
            <person name="Semeiks J."/>
            <person name="Borek D."/>
            <person name="Otwinowski Z."/>
            <person name="Grishin N.V."/>
        </authorList>
    </citation>
    <scope>NUCLEOTIDE SEQUENCE [LARGE SCALE GENOMIC DNA]</scope>
    <source>
        <strain evidence="1 2">IBT 40285</strain>
    </source>
</reference>
<gene>
    <name evidence="1" type="ORF">S40285_10265</name>
</gene>
<dbReference type="Proteomes" id="UP000028524">
    <property type="component" value="Unassembled WGS sequence"/>
</dbReference>
<dbReference type="OrthoDB" id="10321823at2759"/>
<dbReference type="AlphaFoldDB" id="A0A084QRY1"/>
<proteinExistence type="predicted"/>
<accession>A0A084QRY1</accession>
<sequence>MSASPSLATSTTVGSEKSAEYVLCGELPSTKAFASFSDMDDGENTTSNYCGSATSVVDSIAKGAYLWEGKQIFVDAKATRASFAKLEQCQKDYIHPAHGAVLCCIVHIERRAERISSLSHASGSVAQCASHVEAGKVTVSLRLSCRSSTAYAPLPHLAGSIKGRKLPRPARSRNS</sequence>
<keyword evidence="2" id="KW-1185">Reference proteome</keyword>
<evidence type="ECO:0000313" key="2">
    <source>
        <dbReference type="Proteomes" id="UP000028524"/>
    </source>
</evidence>
<evidence type="ECO:0000313" key="1">
    <source>
        <dbReference type="EMBL" id="KFA66716.1"/>
    </source>
</evidence>
<dbReference type="InParanoid" id="A0A084QRY1"/>
<protein>
    <submittedName>
        <fullName evidence="1">Uncharacterized protein</fullName>
    </submittedName>
</protein>
<name>A0A084QRY1_STAC4</name>